<accession>A0ACC1QAQ2</accession>
<protein>
    <submittedName>
        <fullName evidence="1">Uncharacterized protein</fullName>
    </submittedName>
</protein>
<dbReference type="Proteomes" id="UP001148737">
    <property type="component" value="Unassembled WGS sequence"/>
</dbReference>
<name>A0ACC1QAQ2_9HYPO</name>
<proteinExistence type="predicted"/>
<sequence>MPAARTGGCLVTVDEVLEASRERVAEHMQYYDPLNGEPPRTVVSDTALVFVEYQRDGTWKKGCADRSYGIETYTMLRSGRYIPEGERPSPEEVRVNDLDGEFEIVYGDDDGSG</sequence>
<comment type="caution">
    <text evidence="1">The sequence shown here is derived from an EMBL/GenBank/DDBJ whole genome shotgun (WGS) entry which is preliminary data.</text>
</comment>
<keyword evidence="2" id="KW-1185">Reference proteome</keyword>
<evidence type="ECO:0000313" key="2">
    <source>
        <dbReference type="Proteomes" id="UP001148737"/>
    </source>
</evidence>
<gene>
    <name evidence="1" type="ORF">NLG97_g11352</name>
</gene>
<organism evidence="1 2">
    <name type="scientific">Lecanicillium saksenae</name>
    <dbReference type="NCBI Taxonomy" id="468837"/>
    <lineage>
        <taxon>Eukaryota</taxon>
        <taxon>Fungi</taxon>
        <taxon>Dikarya</taxon>
        <taxon>Ascomycota</taxon>
        <taxon>Pezizomycotina</taxon>
        <taxon>Sordariomycetes</taxon>
        <taxon>Hypocreomycetidae</taxon>
        <taxon>Hypocreales</taxon>
        <taxon>Cordycipitaceae</taxon>
        <taxon>Lecanicillium</taxon>
    </lineage>
</organism>
<dbReference type="EMBL" id="JANAKD010003591">
    <property type="protein sequence ID" value="KAJ3472026.1"/>
    <property type="molecule type" value="Genomic_DNA"/>
</dbReference>
<reference evidence="1" key="1">
    <citation type="submission" date="2022-07" db="EMBL/GenBank/DDBJ databases">
        <title>Genome Sequence of Lecanicillium saksenae.</title>
        <authorList>
            <person name="Buettner E."/>
        </authorList>
    </citation>
    <scope>NUCLEOTIDE SEQUENCE</scope>
    <source>
        <strain evidence="1">VT-O1</strain>
    </source>
</reference>
<evidence type="ECO:0000313" key="1">
    <source>
        <dbReference type="EMBL" id="KAJ3472026.1"/>
    </source>
</evidence>